<protein>
    <submittedName>
        <fullName evidence="2">Uncharacterized protein</fullName>
    </submittedName>
</protein>
<accession>A0AA40B5I5</accession>
<dbReference type="GeneID" id="85324572"/>
<feature type="transmembrane region" description="Helical" evidence="1">
    <location>
        <begin position="89"/>
        <end position="109"/>
    </location>
</feature>
<dbReference type="Proteomes" id="UP001172101">
    <property type="component" value="Unassembled WGS sequence"/>
</dbReference>
<evidence type="ECO:0000256" key="1">
    <source>
        <dbReference type="SAM" id="Phobius"/>
    </source>
</evidence>
<dbReference type="EMBL" id="JAUIRO010000002">
    <property type="protein sequence ID" value="KAK0727733.1"/>
    <property type="molecule type" value="Genomic_DNA"/>
</dbReference>
<gene>
    <name evidence="2" type="ORF">B0T26DRAFT_695559</name>
</gene>
<dbReference type="RefSeq" id="XP_060300588.1">
    <property type="nucleotide sequence ID" value="XM_060441302.1"/>
</dbReference>
<keyword evidence="1" id="KW-0812">Transmembrane</keyword>
<name>A0AA40B5I5_9PEZI</name>
<proteinExistence type="predicted"/>
<evidence type="ECO:0000313" key="2">
    <source>
        <dbReference type="EMBL" id="KAK0727733.1"/>
    </source>
</evidence>
<keyword evidence="3" id="KW-1185">Reference proteome</keyword>
<keyword evidence="1" id="KW-1133">Transmembrane helix</keyword>
<feature type="transmembrane region" description="Helical" evidence="1">
    <location>
        <begin position="47"/>
        <end position="68"/>
    </location>
</feature>
<comment type="caution">
    <text evidence="2">The sequence shown here is derived from an EMBL/GenBank/DDBJ whole genome shotgun (WGS) entry which is preliminary data.</text>
</comment>
<evidence type="ECO:0000313" key="3">
    <source>
        <dbReference type="Proteomes" id="UP001172101"/>
    </source>
</evidence>
<organism evidence="2 3">
    <name type="scientific">Lasiosphaeria miniovina</name>
    <dbReference type="NCBI Taxonomy" id="1954250"/>
    <lineage>
        <taxon>Eukaryota</taxon>
        <taxon>Fungi</taxon>
        <taxon>Dikarya</taxon>
        <taxon>Ascomycota</taxon>
        <taxon>Pezizomycotina</taxon>
        <taxon>Sordariomycetes</taxon>
        <taxon>Sordariomycetidae</taxon>
        <taxon>Sordariales</taxon>
        <taxon>Lasiosphaeriaceae</taxon>
        <taxon>Lasiosphaeria</taxon>
    </lineage>
</organism>
<sequence>MAVRARLEVLGPYIERAGQSISDAIMEQAAATREQAVAMREASFPHWAKMLLAVVGIVTILVMIADAASKAIIRLDSRRHRNDDSSLSFFLFLLSLLFGLGLGKLLFFIQ</sequence>
<dbReference type="AlphaFoldDB" id="A0AA40B5I5"/>
<reference evidence="2" key="1">
    <citation type="submission" date="2023-06" db="EMBL/GenBank/DDBJ databases">
        <title>Genome-scale phylogeny and comparative genomics of the fungal order Sordariales.</title>
        <authorList>
            <consortium name="Lawrence Berkeley National Laboratory"/>
            <person name="Hensen N."/>
            <person name="Bonometti L."/>
            <person name="Westerberg I."/>
            <person name="Brannstrom I.O."/>
            <person name="Guillou S."/>
            <person name="Cros-Aarteil S."/>
            <person name="Calhoun S."/>
            <person name="Haridas S."/>
            <person name="Kuo A."/>
            <person name="Mondo S."/>
            <person name="Pangilinan J."/>
            <person name="Riley R."/>
            <person name="LaButti K."/>
            <person name="Andreopoulos B."/>
            <person name="Lipzen A."/>
            <person name="Chen C."/>
            <person name="Yanf M."/>
            <person name="Daum C."/>
            <person name="Ng V."/>
            <person name="Clum A."/>
            <person name="Steindorff A."/>
            <person name="Ohm R."/>
            <person name="Martin F."/>
            <person name="Silar P."/>
            <person name="Natvig D."/>
            <person name="Lalanne C."/>
            <person name="Gautier V."/>
            <person name="Ament-velasquez S.L."/>
            <person name="Kruys A."/>
            <person name="Hutchinson M.I."/>
            <person name="Powell A.J."/>
            <person name="Barry K."/>
            <person name="Miller A.N."/>
            <person name="Grigoriev I.V."/>
            <person name="Debuchy R."/>
            <person name="Gladieux P."/>
            <person name="Thoren M.H."/>
            <person name="Johannesson H."/>
        </authorList>
    </citation>
    <scope>NUCLEOTIDE SEQUENCE</scope>
    <source>
        <strain evidence="2">SMH2392-1A</strain>
    </source>
</reference>
<keyword evidence="1" id="KW-0472">Membrane</keyword>